<feature type="chain" id="PRO_5029555928" evidence="1">
    <location>
        <begin position="17"/>
        <end position="328"/>
    </location>
</feature>
<gene>
    <name evidence="2" type="ORF">DGYR_LOCUS13898</name>
</gene>
<proteinExistence type="predicted"/>
<organism evidence="2 3">
    <name type="scientific">Dimorphilus gyrociliatus</name>
    <dbReference type="NCBI Taxonomy" id="2664684"/>
    <lineage>
        <taxon>Eukaryota</taxon>
        <taxon>Metazoa</taxon>
        <taxon>Spiralia</taxon>
        <taxon>Lophotrochozoa</taxon>
        <taxon>Annelida</taxon>
        <taxon>Polychaeta</taxon>
        <taxon>Polychaeta incertae sedis</taxon>
        <taxon>Dinophilidae</taxon>
        <taxon>Dimorphilus</taxon>
    </lineage>
</organism>
<feature type="signal peptide" evidence="1">
    <location>
        <begin position="1"/>
        <end position="16"/>
    </location>
</feature>
<reference evidence="2 3" key="1">
    <citation type="submission" date="2020-08" db="EMBL/GenBank/DDBJ databases">
        <authorList>
            <person name="Hejnol A."/>
        </authorList>
    </citation>
    <scope>NUCLEOTIDE SEQUENCE [LARGE SCALE GENOMIC DNA]</scope>
</reference>
<evidence type="ECO:0000256" key="1">
    <source>
        <dbReference type="SAM" id="SignalP"/>
    </source>
</evidence>
<sequence>MIYFLIILNLLGSVKFSNLESIYRNCKDALESNNFIDSMYSIQPVPNGTIAGITCSLTAEDEIITEIGNDVEQNKRLTVQSGTLSIKIKYANLTNTELRVLIKSSGICSQQMSLTLRNVHDKFISFTFLDGKVYKLRHFNDGICQCLTSEICDKLQNRMENCKNVGKNQGYSQSYDLSGEISVLPHRLPLIQTRYGDINGGQEYAKHHIGPLSCSMILKLKSPLILNSYCKNYNSSFLNDNDSTTCIKFKTKFVKLKLDYTEKINFTIGKESVFEIHPYVNTSIGKISLCNQDTPTSFTCSSYSRYIYVSLWTTLSNDIEVCEIQNLT</sequence>
<keyword evidence="1" id="KW-0732">Signal</keyword>
<protein>
    <submittedName>
        <fullName evidence="2">Uncharacterized protein</fullName>
    </submittedName>
</protein>
<evidence type="ECO:0000313" key="3">
    <source>
        <dbReference type="Proteomes" id="UP000549394"/>
    </source>
</evidence>
<dbReference type="Proteomes" id="UP000549394">
    <property type="component" value="Unassembled WGS sequence"/>
</dbReference>
<evidence type="ECO:0000313" key="2">
    <source>
        <dbReference type="EMBL" id="CAD5126664.1"/>
    </source>
</evidence>
<accession>A0A7I8WEP1</accession>
<dbReference type="Gene3D" id="2.60.120.1000">
    <property type="match status" value="1"/>
</dbReference>
<dbReference type="EMBL" id="CAJFCJ010000070">
    <property type="protein sequence ID" value="CAD5126664.1"/>
    <property type="molecule type" value="Genomic_DNA"/>
</dbReference>
<comment type="caution">
    <text evidence="2">The sequence shown here is derived from an EMBL/GenBank/DDBJ whole genome shotgun (WGS) entry which is preliminary data.</text>
</comment>
<name>A0A7I8WEP1_9ANNE</name>
<dbReference type="AlphaFoldDB" id="A0A7I8WEP1"/>
<keyword evidence="3" id="KW-1185">Reference proteome</keyword>